<protein>
    <submittedName>
        <fullName evidence="1">Uncharacterized protein</fullName>
    </submittedName>
</protein>
<evidence type="ECO:0000313" key="2">
    <source>
        <dbReference type="Proteomes" id="UP000287394"/>
    </source>
</evidence>
<dbReference type="RefSeq" id="WP_119322308.1">
    <property type="nucleotide sequence ID" value="NZ_AP025739.1"/>
</dbReference>
<sequence length="638" mass="67291">MRNMTGCTAFALFAFALLIFSTPARAAFQPRISVATQTINDKTFASVTINDRPAFTLRTSAGGLAPSVRAEAAAGRLQGVIETWPLPVAVDAMKVDGSTWSITIHGGSLLLVTSAEAAAHGMKLPDLARTWASNIHDMLAEPPFTVSKRSLIVPLRETRTVVVGGAVSTDQITLTSSAPGVAQLQFNPATRRLIVSGASAGRTIVSVRAVSGGSTAQLDFTVTVMKYAAQIDPAATVTVTGTPSASVATTYTALYTGLARAVAPELGARVQLLSRPQVNRPPAPGTRMRVTIPVTVTGAGLLPVQSSTTITIVNQPVDQRAPARLFYSNHPERVMRGQTLYLAKIFPDIPTRLDYHHQNGSGRPLIFHADLVNESDSPMRVHVIAGISDPSTDTIQVGRRAGSRYLRAAAANDGMVLDVPAFSRVPIISQRLAPEQTVSGVVDLRPISGGGAVTLCLSADGDDQTVSSPITALLTATAGNSAFISPALEHSNDSDGSPLGAMSPWVFGAPLIARDALFTVGGSWTYMRIGNNDSLKDVTGKLLLYGNYGVDYVINLKLSNPTTDLKTVGLFFAPEAGSVAGIFRVDDGPVLEFDPTLPPNEPIIARIPLAGGETRIVKLRTMPLNGSFYPMSIIAHTL</sequence>
<name>A0A402CYA1_9BACT</name>
<reference evidence="1 2" key="1">
    <citation type="journal article" date="2019" name="Int. J. Syst. Evol. Microbiol.">
        <title>Capsulimonas corticalis gen. nov., sp. nov., an aerobic capsulated bacterium, of a novel bacterial order, Capsulimonadales ord. nov., of the class Armatimonadia of the phylum Armatimonadetes.</title>
        <authorList>
            <person name="Li J."/>
            <person name="Kudo C."/>
            <person name="Tonouchi A."/>
        </authorList>
    </citation>
    <scope>NUCLEOTIDE SEQUENCE [LARGE SCALE GENOMIC DNA]</scope>
    <source>
        <strain evidence="1 2">AX-7</strain>
    </source>
</reference>
<dbReference type="OrthoDB" id="9789017at2"/>
<organism evidence="1 2">
    <name type="scientific">Capsulimonas corticalis</name>
    <dbReference type="NCBI Taxonomy" id="2219043"/>
    <lineage>
        <taxon>Bacteria</taxon>
        <taxon>Bacillati</taxon>
        <taxon>Armatimonadota</taxon>
        <taxon>Armatimonadia</taxon>
        <taxon>Capsulimonadales</taxon>
        <taxon>Capsulimonadaceae</taxon>
        <taxon>Capsulimonas</taxon>
    </lineage>
</organism>
<keyword evidence="2" id="KW-1185">Reference proteome</keyword>
<dbReference type="AlphaFoldDB" id="A0A402CYA1"/>
<dbReference type="Proteomes" id="UP000287394">
    <property type="component" value="Chromosome"/>
</dbReference>
<proteinExistence type="predicted"/>
<dbReference type="EMBL" id="AP025739">
    <property type="protein sequence ID" value="BDI31409.1"/>
    <property type="molecule type" value="Genomic_DNA"/>
</dbReference>
<gene>
    <name evidence="1" type="ORF">CCAX7_34600</name>
</gene>
<evidence type="ECO:0000313" key="1">
    <source>
        <dbReference type="EMBL" id="BDI31409.1"/>
    </source>
</evidence>
<dbReference type="KEGG" id="ccot:CCAX7_34600"/>
<accession>A0A402CYA1</accession>